<name>A0A0G1RN57_9BACT</name>
<keyword evidence="1" id="KW-0812">Transmembrane</keyword>
<dbReference type="EMBL" id="LCLS01000003">
    <property type="protein sequence ID" value="KKU22360.1"/>
    <property type="molecule type" value="Genomic_DNA"/>
</dbReference>
<proteinExistence type="predicted"/>
<reference evidence="2 3" key="1">
    <citation type="journal article" date="2015" name="Nature">
        <title>rRNA introns, odd ribosomes, and small enigmatic genomes across a large radiation of phyla.</title>
        <authorList>
            <person name="Brown C.T."/>
            <person name="Hug L.A."/>
            <person name="Thomas B.C."/>
            <person name="Sharon I."/>
            <person name="Castelle C.J."/>
            <person name="Singh A."/>
            <person name="Wilkins M.J."/>
            <person name="Williams K.H."/>
            <person name="Banfield J.F."/>
        </authorList>
    </citation>
    <scope>NUCLEOTIDE SEQUENCE [LARGE SCALE GENOMIC DNA]</scope>
</reference>
<evidence type="ECO:0008006" key="4">
    <source>
        <dbReference type="Google" id="ProtNLM"/>
    </source>
</evidence>
<gene>
    <name evidence="2" type="ORF">UX31_C0003G0026</name>
</gene>
<evidence type="ECO:0000313" key="2">
    <source>
        <dbReference type="EMBL" id="KKU22360.1"/>
    </source>
</evidence>
<feature type="transmembrane region" description="Helical" evidence="1">
    <location>
        <begin position="59"/>
        <end position="76"/>
    </location>
</feature>
<sequence>MRIENNSEQDTYNPKSSRAGVFGFPFEAFGPSRSNIKNLIRDQIAALDTKSVIKRLKKLLPIFIILLMVLFALKWTRGKFVSSGQTSAKVNQTISLQTARAQIGLNRDYTFPLKDGSGKVLSNIHYVITEAQVRDEIIVKGQKANAVGGKTFLILELKIRNDFNQGVDINTRDYVRLSVNDNGEELLAPEIHNDPVNVQATSIKYTRLGFAINQTDKNFILHIGEIGEKKEKLPLPLSIK</sequence>
<dbReference type="AlphaFoldDB" id="A0A0G1RN57"/>
<keyword evidence="1" id="KW-0472">Membrane</keyword>
<keyword evidence="1" id="KW-1133">Transmembrane helix</keyword>
<dbReference type="Proteomes" id="UP000034107">
    <property type="component" value="Unassembled WGS sequence"/>
</dbReference>
<evidence type="ECO:0000313" key="3">
    <source>
        <dbReference type="Proteomes" id="UP000034107"/>
    </source>
</evidence>
<organism evidence="2 3">
    <name type="scientific">Candidatus Nomurabacteria bacterium GW2011_GWA1_46_11</name>
    <dbReference type="NCBI Taxonomy" id="1618732"/>
    <lineage>
        <taxon>Bacteria</taxon>
        <taxon>Candidatus Nomuraibacteriota</taxon>
    </lineage>
</organism>
<comment type="caution">
    <text evidence="2">The sequence shown here is derived from an EMBL/GenBank/DDBJ whole genome shotgun (WGS) entry which is preliminary data.</text>
</comment>
<evidence type="ECO:0000256" key="1">
    <source>
        <dbReference type="SAM" id="Phobius"/>
    </source>
</evidence>
<accession>A0A0G1RN57</accession>
<protein>
    <recommendedName>
        <fullName evidence="4">DUF4352 domain-containing protein</fullName>
    </recommendedName>
</protein>